<proteinExistence type="predicted"/>
<gene>
    <name evidence="1" type="ORF">TDSAC_1042</name>
</gene>
<keyword evidence="2" id="KW-1185">Reference proteome</keyword>
<evidence type="ECO:0000313" key="1">
    <source>
        <dbReference type="EMBL" id="AWB10395.1"/>
    </source>
</evidence>
<sequence length="72" mass="8748">MVRIKLEFIFDSAIKLRSGYNSLVQGLIYNLLDYIDAKKLHDEGFKFEKRKFRLFSFSEILERRHLIKKHML</sequence>
<dbReference type="Proteomes" id="UP000244792">
    <property type="component" value="Chromosome"/>
</dbReference>
<dbReference type="EMBL" id="CP020921">
    <property type="protein sequence ID" value="AWB10395.1"/>
    <property type="molecule type" value="Genomic_DNA"/>
</dbReference>
<accession>A0A2R4W0U7</accession>
<evidence type="ECO:0000313" key="2">
    <source>
        <dbReference type="Proteomes" id="UP000244792"/>
    </source>
</evidence>
<organism evidence="1 2">
    <name type="scientific">Thermodesulfobium acidiphilum</name>
    <dbReference type="NCBI Taxonomy" id="1794699"/>
    <lineage>
        <taxon>Bacteria</taxon>
        <taxon>Pseudomonadati</taxon>
        <taxon>Thermodesulfobiota</taxon>
        <taxon>Thermodesulfobiia</taxon>
        <taxon>Thermodesulfobiales</taxon>
        <taxon>Thermodesulfobiaceae</taxon>
        <taxon>Thermodesulfobium</taxon>
    </lineage>
</organism>
<dbReference type="Gene3D" id="3.30.70.1890">
    <property type="match status" value="1"/>
</dbReference>
<dbReference type="KEGG" id="taci:TDSAC_1042"/>
<name>A0A2R4W0U7_THEAF</name>
<protein>
    <submittedName>
        <fullName evidence="1">CRISPR-associated endoribonuclease Cas6</fullName>
    </submittedName>
</protein>
<dbReference type="InterPro" id="IPR045747">
    <property type="entry name" value="CRISPR-assoc_prot_Cas6_N_sf"/>
</dbReference>
<reference evidence="1 2" key="1">
    <citation type="submission" date="2017-04" db="EMBL/GenBank/DDBJ databases">
        <title>Genomic insights into metabolism of Thermodesulfobium acidiphilum.</title>
        <authorList>
            <person name="Toshchakov S.V."/>
            <person name="Frolov E.N."/>
            <person name="Kublanov I.V."/>
            <person name="Samarov N.I."/>
            <person name="Novikov A."/>
            <person name="Lebedinsky A.V."/>
            <person name="Bonch-Osmolovskaya E.A."/>
            <person name="Chernyh N.A."/>
        </authorList>
    </citation>
    <scope>NUCLEOTIDE SEQUENCE [LARGE SCALE GENOMIC DNA]</scope>
    <source>
        <strain evidence="1 2">3127-1</strain>
    </source>
</reference>
<dbReference type="AlphaFoldDB" id="A0A2R4W0U7"/>